<reference evidence="2" key="3">
    <citation type="submission" date="2020-12" db="UniProtKB">
        <authorList>
            <consortium name="EnsemblPlants"/>
        </authorList>
    </citation>
    <scope>IDENTIFICATION</scope>
</reference>
<sequence length="100" mass="11397">MTAYDRFTLACELLQPFNQQTPHIVRTSCNYYNKHVTKEISTHASRAQRQQRWEAKSIRSHFIEIALHDACSSCAEGDLQLGPGGCATRIKCMNRATRAR</sequence>
<protein>
    <submittedName>
        <fullName evidence="1 2">Uncharacterized protein</fullName>
    </submittedName>
</protein>
<keyword evidence="3" id="KW-1185">Reference proteome</keyword>
<accession>A0A2K1IVF5</accession>
<evidence type="ECO:0000313" key="1">
    <source>
        <dbReference type="EMBL" id="PNR33256.1"/>
    </source>
</evidence>
<reference evidence="1 3" key="2">
    <citation type="journal article" date="2018" name="Plant J.">
        <title>The Physcomitrella patens chromosome-scale assembly reveals moss genome structure and evolution.</title>
        <authorList>
            <person name="Lang D."/>
            <person name="Ullrich K.K."/>
            <person name="Murat F."/>
            <person name="Fuchs J."/>
            <person name="Jenkins J."/>
            <person name="Haas F.B."/>
            <person name="Piednoel M."/>
            <person name="Gundlach H."/>
            <person name="Van Bel M."/>
            <person name="Meyberg R."/>
            <person name="Vives C."/>
            <person name="Morata J."/>
            <person name="Symeonidi A."/>
            <person name="Hiss M."/>
            <person name="Muchero W."/>
            <person name="Kamisugi Y."/>
            <person name="Saleh O."/>
            <person name="Blanc G."/>
            <person name="Decker E.L."/>
            <person name="van Gessel N."/>
            <person name="Grimwood J."/>
            <person name="Hayes R.D."/>
            <person name="Graham S.W."/>
            <person name="Gunter L.E."/>
            <person name="McDaniel S.F."/>
            <person name="Hoernstein S.N.W."/>
            <person name="Larsson A."/>
            <person name="Li F.W."/>
            <person name="Perroud P.F."/>
            <person name="Phillips J."/>
            <person name="Ranjan P."/>
            <person name="Rokshar D.S."/>
            <person name="Rothfels C.J."/>
            <person name="Schneider L."/>
            <person name="Shu S."/>
            <person name="Stevenson D.W."/>
            <person name="Thummler F."/>
            <person name="Tillich M."/>
            <person name="Villarreal Aguilar J.C."/>
            <person name="Widiez T."/>
            <person name="Wong G.K."/>
            <person name="Wymore A."/>
            <person name="Zhang Y."/>
            <person name="Zimmer A.D."/>
            <person name="Quatrano R.S."/>
            <person name="Mayer K.F.X."/>
            <person name="Goodstein D."/>
            <person name="Casacuberta J.M."/>
            <person name="Vandepoele K."/>
            <person name="Reski R."/>
            <person name="Cuming A.C."/>
            <person name="Tuskan G.A."/>
            <person name="Maumus F."/>
            <person name="Salse J."/>
            <person name="Schmutz J."/>
            <person name="Rensing S.A."/>
        </authorList>
    </citation>
    <scope>NUCLEOTIDE SEQUENCE [LARGE SCALE GENOMIC DNA]</scope>
    <source>
        <strain evidence="2 3">cv. Gransden 2004</strain>
    </source>
</reference>
<reference evidence="1 3" key="1">
    <citation type="journal article" date="2008" name="Science">
        <title>The Physcomitrella genome reveals evolutionary insights into the conquest of land by plants.</title>
        <authorList>
            <person name="Rensing S."/>
            <person name="Lang D."/>
            <person name="Zimmer A."/>
            <person name="Terry A."/>
            <person name="Salamov A."/>
            <person name="Shapiro H."/>
            <person name="Nishiyama T."/>
            <person name="Perroud P.-F."/>
            <person name="Lindquist E."/>
            <person name="Kamisugi Y."/>
            <person name="Tanahashi T."/>
            <person name="Sakakibara K."/>
            <person name="Fujita T."/>
            <person name="Oishi K."/>
            <person name="Shin-I T."/>
            <person name="Kuroki Y."/>
            <person name="Toyoda A."/>
            <person name="Suzuki Y."/>
            <person name="Hashimoto A."/>
            <person name="Yamaguchi K."/>
            <person name="Sugano A."/>
            <person name="Kohara Y."/>
            <person name="Fujiyama A."/>
            <person name="Anterola A."/>
            <person name="Aoki S."/>
            <person name="Ashton N."/>
            <person name="Barbazuk W.B."/>
            <person name="Barker E."/>
            <person name="Bennetzen J."/>
            <person name="Bezanilla M."/>
            <person name="Blankenship R."/>
            <person name="Cho S.H."/>
            <person name="Dutcher S."/>
            <person name="Estelle M."/>
            <person name="Fawcett J.A."/>
            <person name="Gundlach H."/>
            <person name="Hanada K."/>
            <person name="Heyl A."/>
            <person name="Hicks K.A."/>
            <person name="Hugh J."/>
            <person name="Lohr M."/>
            <person name="Mayer K."/>
            <person name="Melkozernov A."/>
            <person name="Murata T."/>
            <person name="Nelson D."/>
            <person name="Pils B."/>
            <person name="Prigge M."/>
            <person name="Reiss B."/>
            <person name="Renner T."/>
            <person name="Rombauts S."/>
            <person name="Rushton P."/>
            <person name="Sanderfoot A."/>
            <person name="Schween G."/>
            <person name="Shiu S.-H."/>
            <person name="Stueber K."/>
            <person name="Theodoulou F.L."/>
            <person name="Tu H."/>
            <person name="Van de Peer Y."/>
            <person name="Verrier P.J."/>
            <person name="Waters E."/>
            <person name="Wood A."/>
            <person name="Yang L."/>
            <person name="Cove D."/>
            <person name="Cuming A."/>
            <person name="Hasebe M."/>
            <person name="Lucas S."/>
            <person name="Mishler D.B."/>
            <person name="Reski R."/>
            <person name="Grigoriev I."/>
            <person name="Quatrano R.S."/>
            <person name="Boore J.L."/>
        </authorList>
    </citation>
    <scope>NUCLEOTIDE SEQUENCE [LARGE SCALE GENOMIC DNA]</scope>
    <source>
        <strain evidence="2 3">cv. Gransden 2004</strain>
    </source>
</reference>
<proteinExistence type="predicted"/>
<evidence type="ECO:0000313" key="3">
    <source>
        <dbReference type="Proteomes" id="UP000006727"/>
    </source>
</evidence>
<dbReference type="EMBL" id="ABEU02000020">
    <property type="protein sequence ID" value="PNR33256.1"/>
    <property type="molecule type" value="Genomic_DNA"/>
</dbReference>
<evidence type="ECO:0000313" key="2">
    <source>
        <dbReference type="EnsemblPlants" id="PAC:32945343.CDS.1"/>
    </source>
</evidence>
<dbReference type="AlphaFoldDB" id="A0A2K1IVF5"/>
<gene>
    <name evidence="1" type="ORF">PHYPA_025199</name>
</gene>
<dbReference type="Gramene" id="Pp3c20_16289V3.1">
    <property type="protein sequence ID" value="PAC:32945343.CDS.1"/>
    <property type="gene ID" value="Pp3c20_16289"/>
</dbReference>
<dbReference type="Proteomes" id="UP000006727">
    <property type="component" value="Chromosome 20"/>
</dbReference>
<name>A0A2K1IVF5_PHYPA</name>
<organism evidence="1">
    <name type="scientific">Physcomitrium patens</name>
    <name type="common">Spreading-leaved earth moss</name>
    <name type="synonym">Physcomitrella patens</name>
    <dbReference type="NCBI Taxonomy" id="3218"/>
    <lineage>
        <taxon>Eukaryota</taxon>
        <taxon>Viridiplantae</taxon>
        <taxon>Streptophyta</taxon>
        <taxon>Embryophyta</taxon>
        <taxon>Bryophyta</taxon>
        <taxon>Bryophytina</taxon>
        <taxon>Bryopsida</taxon>
        <taxon>Funariidae</taxon>
        <taxon>Funariales</taxon>
        <taxon>Funariaceae</taxon>
        <taxon>Physcomitrium</taxon>
    </lineage>
</organism>
<dbReference type="InParanoid" id="A0A2K1IVF5"/>
<dbReference type="EnsemblPlants" id="Pp3c20_16289V3.1">
    <property type="protein sequence ID" value="PAC:32945343.CDS.1"/>
    <property type="gene ID" value="Pp3c20_16289"/>
</dbReference>